<evidence type="ECO:0000313" key="2">
    <source>
        <dbReference type="Proteomes" id="UP001519460"/>
    </source>
</evidence>
<organism evidence="1 2">
    <name type="scientific">Batillaria attramentaria</name>
    <dbReference type="NCBI Taxonomy" id="370345"/>
    <lineage>
        <taxon>Eukaryota</taxon>
        <taxon>Metazoa</taxon>
        <taxon>Spiralia</taxon>
        <taxon>Lophotrochozoa</taxon>
        <taxon>Mollusca</taxon>
        <taxon>Gastropoda</taxon>
        <taxon>Caenogastropoda</taxon>
        <taxon>Sorbeoconcha</taxon>
        <taxon>Cerithioidea</taxon>
        <taxon>Batillariidae</taxon>
        <taxon>Batillaria</taxon>
    </lineage>
</organism>
<gene>
    <name evidence="1" type="ORF">BaRGS_00001084</name>
</gene>
<accession>A0ABD0M5X3</accession>
<dbReference type="AlphaFoldDB" id="A0ABD0M5X3"/>
<proteinExistence type="predicted"/>
<keyword evidence="2" id="KW-1185">Reference proteome</keyword>
<sequence length="81" mass="9066">MHQDATKAGSAGHHGGVLSRSPINRIMKRSYGWVSVLITPACRRVRRPARTAVGLWRNSWCLRYCPETVASELDKGYVRLG</sequence>
<name>A0ABD0M5X3_9CAEN</name>
<comment type="caution">
    <text evidence="1">The sequence shown here is derived from an EMBL/GenBank/DDBJ whole genome shotgun (WGS) entry which is preliminary data.</text>
</comment>
<dbReference type="EMBL" id="JACVVK020000004">
    <property type="protein sequence ID" value="KAK7507149.1"/>
    <property type="molecule type" value="Genomic_DNA"/>
</dbReference>
<dbReference type="Proteomes" id="UP001519460">
    <property type="component" value="Unassembled WGS sequence"/>
</dbReference>
<protein>
    <submittedName>
        <fullName evidence="1">Uncharacterized protein</fullName>
    </submittedName>
</protein>
<reference evidence="1 2" key="1">
    <citation type="journal article" date="2023" name="Sci. Data">
        <title>Genome assembly of the Korean intertidal mud-creeper Batillaria attramentaria.</title>
        <authorList>
            <person name="Patra A.K."/>
            <person name="Ho P.T."/>
            <person name="Jun S."/>
            <person name="Lee S.J."/>
            <person name="Kim Y."/>
            <person name="Won Y.J."/>
        </authorList>
    </citation>
    <scope>NUCLEOTIDE SEQUENCE [LARGE SCALE GENOMIC DNA]</scope>
    <source>
        <strain evidence="1">Wonlab-2016</strain>
    </source>
</reference>
<evidence type="ECO:0000313" key="1">
    <source>
        <dbReference type="EMBL" id="KAK7507149.1"/>
    </source>
</evidence>